<dbReference type="PANTHER" id="PTHR44154:SF1">
    <property type="entry name" value="QUINONE OXIDOREDUCTASE"/>
    <property type="match status" value="1"/>
</dbReference>
<evidence type="ECO:0000259" key="3">
    <source>
        <dbReference type="SMART" id="SM00829"/>
    </source>
</evidence>
<dbReference type="CDD" id="cd08252">
    <property type="entry name" value="AL_MDR"/>
    <property type="match status" value="1"/>
</dbReference>
<dbReference type="OrthoDB" id="3175656at2"/>
<reference evidence="4 5" key="1">
    <citation type="submission" date="2019-04" db="EMBL/GenBank/DDBJ databases">
        <title>Streptomyces oryziradicis sp. nov., a novel actinomycete isolated from rhizosphere soil of rice (Oryza sativa L.).</title>
        <authorList>
            <person name="Li C."/>
        </authorList>
    </citation>
    <scope>NUCLEOTIDE SEQUENCE [LARGE SCALE GENOMIC DNA]</scope>
    <source>
        <strain evidence="4 5">NEAU-C40</strain>
    </source>
</reference>
<dbReference type="EMBL" id="SUMC01000125">
    <property type="protein sequence ID" value="TJZ98854.1"/>
    <property type="molecule type" value="Genomic_DNA"/>
</dbReference>
<comment type="similarity">
    <text evidence="2">Belongs to the zinc-containing alcohol dehydrogenase family. Quinone oxidoreductase subfamily.</text>
</comment>
<keyword evidence="2" id="KW-0862">Zinc</keyword>
<dbReference type="SUPFAM" id="SSF50129">
    <property type="entry name" value="GroES-like"/>
    <property type="match status" value="1"/>
</dbReference>
<evidence type="ECO:0000256" key="2">
    <source>
        <dbReference type="RuleBase" id="RU364000"/>
    </source>
</evidence>
<comment type="caution">
    <text evidence="4">The sequence shown here is derived from an EMBL/GenBank/DDBJ whole genome shotgun (WGS) entry which is preliminary data.</text>
</comment>
<dbReference type="InterPro" id="IPR013154">
    <property type="entry name" value="ADH-like_N"/>
</dbReference>
<dbReference type="GO" id="GO:0008270">
    <property type="term" value="F:zinc ion binding"/>
    <property type="evidence" value="ECO:0007669"/>
    <property type="project" value="InterPro"/>
</dbReference>
<dbReference type="InterPro" id="IPR020843">
    <property type="entry name" value="ER"/>
</dbReference>
<keyword evidence="1" id="KW-0521">NADP</keyword>
<name>A0A4U0SF10_9ACTN</name>
<dbReference type="SMART" id="SM00829">
    <property type="entry name" value="PKS_ER"/>
    <property type="match status" value="1"/>
</dbReference>
<dbReference type="PANTHER" id="PTHR44154">
    <property type="entry name" value="QUINONE OXIDOREDUCTASE"/>
    <property type="match status" value="1"/>
</dbReference>
<dbReference type="GO" id="GO:0016491">
    <property type="term" value="F:oxidoreductase activity"/>
    <property type="evidence" value="ECO:0007669"/>
    <property type="project" value="UniProtKB-KW"/>
</dbReference>
<keyword evidence="5" id="KW-1185">Reference proteome</keyword>
<dbReference type="Proteomes" id="UP000305778">
    <property type="component" value="Unassembled WGS sequence"/>
</dbReference>
<proteinExistence type="inferred from homology"/>
<dbReference type="Pfam" id="PF08240">
    <property type="entry name" value="ADH_N"/>
    <property type="match status" value="1"/>
</dbReference>
<evidence type="ECO:0000256" key="1">
    <source>
        <dbReference type="ARBA" id="ARBA00022857"/>
    </source>
</evidence>
<dbReference type="InterPro" id="IPR011032">
    <property type="entry name" value="GroES-like_sf"/>
</dbReference>
<gene>
    <name evidence="4" type="ORF">FCI23_47965</name>
</gene>
<protein>
    <recommendedName>
        <fullName evidence="2">Zinc-type alcohol dehydrogenase-like protein</fullName>
    </recommendedName>
</protein>
<accession>A0A4U0SF10</accession>
<sequence length="338" mass="36359">MVDMNDTMHAVVYRKSLPITDPASLEDAELPVPAPGPRDLLVRIEAISVNPVDVKVRAGVDPGGKPKILGWDAAGTVVAVGSEVTLFNEGDEVYYAGSIDRPGTYAQYNLVDERIVGHKPRSLSFAEAAAVPLTAITAYETLFDRFRLTGESTGTLLVLAGAGGVGSILIQLARALTGLTVIATASRPESRQFALDMGAHHVVDHRELVDQVKAVVPEGVEYIFTPNTEGRINEFAELLRPGGEITAIDDPGVLDVMPFKAKSVTFHWEFMFTRPLFQTADMAAQHELLERVAALIDDGTLRTTLTTTLSPIDAATMRRAHESVETGRTIGKTVLTGS</sequence>
<feature type="domain" description="Enoyl reductase (ER)" evidence="3">
    <location>
        <begin position="23"/>
        <end position="335"/>
    </location>
</feature>
<evidence type="ECO:0000313" key="4">
    <source>
        <dbReference type="EMBL" id="TJZ98854.1"/>
    </source>
</evidence>
<dbReference type="Gene3D" id="3.40.50.720">
    <property type="entry name" value="NAD(P)-binding Rossmann-like Domain"/>
    <property type="match status" value="1"/>
</dbReference>
<dbReference type="InterPro" id="IPR036291">
    <property type="entry name" value="NAD(P)-bd_dom_sf"/>
</dbReference>
<dbReference type="Gene3D" id="3.90.180.10">
    <property type="entry name" value="Medium-chain alcohol dehydrogenases, catalytic domain"/>
    <property type="match status" value="1"/>
</dbReference>
<dbReference type="AlphaFoldDB" id="A0A4U0SF10"/>
<evidence type="ECO:0000313" key="5">
    <source>
        <dbReference type="Proteomes" id="UP000305778"/>
    </source>
</evidence>
<keyword evidence="2" id="KW-0479">Metal-binding</keyword>
<organism evidence="4 5">
    <name type="scientific">Actinacidiphila oryziradicis</name>
    <dbReference type="NCBI Taxonomy" id="2571141"/>
    <lineage>
        <taxon>Bacteria</taxon>
        <taxon>Bacillati</taxon>
        <taxon>Actinomycetota</taxon>
        <taxon>Actinomycetes</taxon>
        <taxon>Kitasatosporales</taxon>
        <taxon>Streptomycetaceae</taxon>
        <taxon>Actinacidiphila</taxon>
    </lineage>
</organism>
<keyword evidence="2" id="KW-0560">Oxidoreductase</keyword>
<dbReference type="Pfam" id="PF13602">
    <property type="entry name" value="ADH_zinc_N_2"/>
    <property type="match status" value="1"/>
</dbReference>
<dbReference type="InterPro" id="IPR051603">
    <property type="entry name" value="Zinc-ADH_QOR/CCCR"/>
</dbReference>
<dbReference type="NCBIfam" id="TIGR02817">
    <property type="entry name" value="adh_fam_1"/>
    <property type="match status" value="1"/>
</dbReference>
<dbReference type="SUPFAM" id="SSF51735">
    <property type="entry name" value="NAD(P)-binding Rossmann-fold domains"/>
    <property type="match status" value="1"/>
</dbReference>
<dbReference type="InterPro" id="IPR014182">
    <property type="entry name" value="ADH_Zn_typ-1"/>
</dbReference>